<keyword evidence="2" id="KW-1185">Reference proteome</keyword>
<name>A0AA39XLF8_9PEZI</name>
<evidence type="ECO:0000313" key="2">
    <source>
        <dbReference type="Proteomes" id="UP001174934"/>
    </source>
</evidence>
<dbReference type="Proteomes" id="UP001174934">
    <property type="component" value="Unassembled WGS sequence"/>
</dbReference>
<reference evidence="1" key="1">
    <citation type="submission" date="2023-06" db="EMBL/GenBank/DDBJ databases">
        <title>Genome-scale phylogeny and comparative genomics of the fungal order Sordariales.</title>
        <authorList>
            <consortium name="Lawrence Berkeley National Laboratory"/>
            <person name="Hensen N."/>
            <person name="Bonometti L."/>
            <person name="Westerberg I."/>
            <person name="Brannstrom I.O."/>
            <person name="Guillou S."/>
            <person name="Cros-Aarteil S."/>
            <person name="Calhoun S."/>
            <person name="Haridas S."/>
            <person name="Kuo A."/>
            <person name="Mondo S."/>
            <person name="Pangilinan J."/>
            <person name="Riley R."/>
            <person name="LaButti K."/>
            <person name="Andreopoulos B."/>
            <person name="Lipzen A."/>
            <person name="Chen C."/>
            <person name="Yanf M."/>
            <person name="Daum C."/>
            <person name="Ng V."/>
            <person name="Clum A."/>
            <person name="Steindorff A."/>
            <person name="Ohm R."/>
            <person name="Martin F."/>
            <person name="Silar P."/>
            <person name="Natvig D."/>
            <person name="Lalanne C."/>
            <person name="Gautier V."/>
            <person name="Ament-velasquez S.L."/>
            <person name="Kruys A."/>
            <person name="Hutchinson M.I."/>
            <person name="Powell A.J."/>
            <person name="Barry K."/>
            <person name="Miller A.N."/>
            <person name="Grigoriev I.V."/>
            <person name="Debuchy R."/>
            <person name="Gladieux P."/>
            <person name="Thoren M.H."/>
            <person name="Johannesson H."/>
        </authorList>
    </citation>
    <scope>NUCLEOTIDE SEQUENCE</scope>
    <source>
        <strain evidence="1">SMH3391-2</strain>
    </source>
</reference>
<dbReference type="AlphaFoldDB" id="A0AA39XLF8"/>
<evidence type="ECO:0000313" key="1">
    <source>
        <dbReference type="EMBL" id="KAK0636208.1"/>
    </source>
</evidence>
<accession>A0AA39XLF8</accession>
<sequence>MRSERGRRVLVLIGGGLMGWLISAHERQYYHAGLAWAGDRGLGMSRRYIPLYMLSRGVEAKASGIMWECLGIVVDTLLPPRGRGKAGGEEDREAGWSM</sequence>
<organism evidence="1 2">
    <name type="scientific">Bombardia bombarda</name>
    <dbReference type="NCBI Taxonomy" id="252184"/>
    <lineage>
        <taxon>Eukaryota</taxon>
        <taxon>Fungi</taxon>
        <taxon>Dikarya</taxon>
        <taxon>Ascomycota</taxon>
        <taxon>Pezizomycotina</taxon>
        <taxon>Sordariomycetes</taxon>
        <taxon>Sordariomycetidae</taxon>
        <taxon>Sordariales</taxon>
        <taxon>Lasiosphaeriaceae</taxon>
        <taxon>Bombardia</taxon>
    </lineage>
</organism>
<dbReference type="EMBL" id="JAULSR010000001">
    <property type="protein sequence ID" value="KAK0636208.1"/>
    <property type="molecule type" value="Genomic_DNA"/>
</dbReference>
<proteinExistence type="predicted"/>
<comment type="caution">
    <text evidence="1">The sequence shown here is derived from an EMBL/GenBank/DDBJ whole genome shotgun (WGS) entry which is preliminary data.</text>
</comment>
<protein>
    <submittedName>
        <fullName evidence="1">Uncharacterized protein</fullName>
    </submittedName>
</protein>
<gene>
    <name evidence="1" type="ORF">B0T17DRAFT_518425</name>
</gene>